<keyword evidence="2 8" id="KW-0812">Transmembrane</keyword>
<proteinExistence type="predicted"/>
<dbReference type="GO" id="GO:0005524">
    <property type="term" value="F:ATP binding"/>
    <property type="evidence" value="ECO:0007669"/>
    <property type="project" value="UniProtKB-KW"/>
</dbReference>
<keyword evidence="4" id="KW-0547">Nucleotide-binding</keyword>
<keyword evidence="11" id="KW-1185">Reference proteome</keyword>
<reference evidence="10" key="1">
    <citation type="submission" date="2021-06" db="EMBL/GenBank/DDBJ databases">
        <authorList>
            <person name="Hodson N. C."/>
            <person name="Mongue J. A."/>
            <person name="Jaron S. K."/>
        </authorList>
    </citation>
    <scope>NUCLEOTIDE SEQUENCE</scope>
</reference>
<dbReference type="GO" id="GO:0012505">
    <property type="term" value="C:endomembrane system"/>
    <property type="evidence" value="ECO:0007669"/>
    <property type="project" value="UniProtKB-SubCell"/>
</dbReference>
<feature type="domain" description="ABC transmembrane type-1" evidence="9">
    <location>
        <begin position="1"/>
        <end position="114"/>
    </location>
</feature>
<evidence type="ECO:0000259" key="9">
    <source>
        <dbReference type="PROSITE" id="PS50929"/>
    </source>
</evidence>
<name>A0A8J2KD09_9HEXA</name>
<dbReference type="GO" id="GO:0140359">
    <property type="term" value="F:ABC-type transporter activity"/>
    <property type="evidence" value="ECO:0007669"/>
    <property type="project" value="InterPro"/>
</dbReference>
<dbReference type="PROSITE" id="PS50929">
    <property type="entry name" value="ABC_TM1F"/>
    <property type="match status" value="1"/>
</dbReference>
<keyword evidence="5" id="KW-0067">ATP-binding</keyword>
<dbReference type="EMBL" id="CAJVCH010344760">
    <property type="protein sequence ID" value="CAG7815461.1"/>
    <property type="molecule type" value="Genomic_DNA"/>
</dbReference>
<dbReference type="AlphaFoldDB" id="A0A8J2KD09"/>
<dbReference type="PANTHER" id="PTHR24223:SF443">
    <property type="entry name" value="MULTIDRUG-RESISTANCE LIKE PROTEIN 1, ISOFORM I"/>
    <property type="match status" value="1"/>
</dbReference>
<dbReference type="Proteomes" id="UP000708208">
    <property type="component" value="Unassembled WGS sequence"/>
</dbReference>
<dbReference type="InterPro" id="IPR011527">
    <property type="entry name" value="ABC1_TM_dom"/>
</dbReference>
<organism evidence="10 11">
    <name type="scientific">Allacma fusca</name>
    <dbReference type="NCBI Taxonomy" id="39272"/>
    <lineage>
        <taxon>Eukaryota</taxon>
        <taxon>Metazoa</taxon>
        <taxon>Ecdysozoa</taxon>
        <taxon>Arthropoda</taxon>
        <taxon>Hexapoda</taxon>
        <taxon>Collembola</taxon>
        <taxon>Symphypleona</taxon>
        <taxon>Sminthuridae</taxon>
        <taxon>Allacma</taxon>
    </lineage>
</organism>
<evidence type="ECO:0000313" key="10">
    <source>
        <dbReference type="EMBL" id="CAG7815461.1"/>
    </source>
</evidence>
<dbReference type="GO" id="GO:0016020">
    <property type="term" value="C:membrane"/>
    <property type="evidence" value="ECO:0007669"/>
    <property type="project" value="InterPro"/>
</dbReference>
<keyword evidence="6 8" id="KW-1133">Transmembrane helix</keyword>
<evidence type="ECO:0000256" key="1">
    <source>
        <dbReference type="ARBA" id="ARBA00004127"/>
    </source>
</evidence>
<dbReference type="PANTHER" id="PTHR24223">
    <property type="entry name" value="ATP-BINDING CASSETTE SUB-FAMILY C"/>
    <property type="match status" value="1"/>
</dbReference>
<evidence type="ECO:0000256" key="8">
    <source>
        <dbReference type="SAM" id="Phobius"/>
    </source>
</evidence>
<protein>
    <recommendedName>
        <fullName evidence="9">ABC transmembrane type-1 domain-containing protein</fullName>
    </recommendedName>
</protein>
<evidence type="ECO:0000256" key="2">
    <source>
        <dbReference type="ARBA" id="ARBA00022692"/>
    </source>
</evidence>
<keyword evidence="7 8" id="KW-0472">Membrane</keyword>
<gene>
    <name evidence="10" type="ORF">AFUS01_LOCUS26139</name>
</gene>
<accession>A0A8J2KD09</accession>
<evidence type="ECO:0000256" key="3">
    <source>
        <dbReference type="ARBA" id="ARBA00022737"/>
    </source>
</evidence>
<comment type="subcellular location">
    <subcellularLocation>
        <location evidence="1">Endomembrane system</location>
        <topology evidence="1">Multi-pass membrane protein</topology>
    </subcellularLocation>
</comment>
<evidence type="ECO:0000313" key="11">
    <source>
        <dbReference type="Proteomes" id="UP000708208"/>
    </source>
</evidence>
<comment type="caution">
    <text evidence="10">The sequence shown here is derived from an EMBL/GenBank/DDBJ whole genome shotgun (WGS) entry which is preliminary data.</text>
</comment>
<dbReference type="Pfam" id="PF00664">
    <property type="entry name" value="ABC_membrane"/>
    <property type="match status" value="1"/>
</dbReference>
<dbReference type="OrthoDB" id="6500128at2759"/>
<dbReference type="InterPro" id="IPR050173">
    <property type="entry name" value="ABC_transporter_C-like"/>
</dbReference>
<evidence type="ECO:0000256" key="5">
    <source>
        <dbReference type="ARBA" id="ARBA00022840"/>
    </source>
</evidence>
<evidence type="ECO:0000256" key="4">
    <source>
        <dbReference type="ARBA" id="ARBA00022741"/>
    </source>
</evidence>
<sequence>MKKKDERVRLISEIISGIKVLKLNAWEPSFEDRVGKIRKMELGIFRKTAHINALSICLWYTAAGLVSLASFATFVLMDDSNVLDAQKAFVSLTLFNILQRPMGLLPYIITDVVQVSMLSFGDDL</sequence>
<feature type="transmembrane region" description="Helical" evidence="8">
    <location>
        <begin position="56"/>
        <end position="76"/>
    </location>
</feature>
<keyword evidence="3" id="KW-0677">Repeat</keyword>
<evidence type="ECO:0000256" key="6">
    <source>
        <dbReference type="ARBA" id="ARBA00022989"/>
    </source>
</evidence>
<evidence type="ECO:0000256" key="7">
    <source>
        <dbReference type="ARBA" id="ARBA00023136"/>
    </source>
</evidence>